<accession>A0A1V9G484</accession>
<gene>
    <name evidence="4" type="ORF">A3860_16480</name>
</gene>
<feature type="domain" description="N-acetyltransferase" evidence="3">
    <location>
        <begin position="4"/>
        <end position="166"/>
    </location>
</feature>
<dbReference type="InterPro" id="IPR016181">
    <property type="entry name" value="Acyl_CoA_acyltransferase"/>
</dbReference>
<evidence type="ECO:0000256" key="1">
    <source>
        <dbReference type="ARBA" id="ARBA00022679"/>
    </source>
</evidence>
<dbReference type="STRING" id="1703345.A3860_16480"/>
<dbReference type="Gene3D" id="3.40.630.30">
    <property type="match status" value="1"/>
</dbReference>
<dbReference type="AlphaFoldDB" id="A0A1V9G484"/>
<keyword evidence="2" id="KW-0012">Acyltransferase</keyword>
<dbReference type="PANTHER" id="PTHR43800">
    <property type="entry name" value="PEPTIDYL-LYSINE N-ACETYLTRANSFERASE YJAB"/>
    <property type="match status" value="1"/>
</dbReference>
<evidence type="ECO:0000259" key="3">
    <source>
        <dbReference type="PROSITE" id="PS51186"/>
    </source>
</evidence>
<reference evidence="4 5" key="1">
    <citation type="submission" date="2016-03" db="EMBL/GenBank/DDBJ databases">
        <title>Niastella vici sp. nov., isolated from farmland soil.</title>
        <authorList>
            <person name="Chen L."/>
            <person name="Wang D."/>
            <person name="Yang S."/>
            <person name="Wang G."/>
        </authorList>
    </citation>
    <scope>NUCLEOTIDE SEQUENCE [LARGE SCALE GENOMIC DNA]</scope>
    <source>
        <strain evidence="4 5">DJ57</strain>
    </source>
</reference>
<dbReference type="GO" id="GO:0016747">
    <property type="term" value="F:acyltransferase activity, transferring groups other than amino-acyl groups"/>
    <property type="evidence" value="ECO:0007669"/>
    <property type="project" value="InterPro"/>
</dbReference>
<proteinExistence type="predicted"/>
<dbReference type="PANTHER" id="PTHR43800:SF1">
    <property type="entry name" value="PEPTIDYL-LYSINE N-ACETYLTRANSFERASE YJAB"/>
    <property type="match status" value="1"/>
</dbReference>
<sequence>MYLMTIRPGNIEDLDQLRKLALRSWSQFQDELTPENWQQLFNILNNLETYTTLLDKADCIVCETAEKAIVGMAFLVPSGHATEIYKSEWCIIRFLTVDPEYGSKGIGRQLTEKCIELAKSHNEQTIALHTSEMMNRARHIYERLGFTILREIEPRFGKKYWLYTLDLA</sequence>
<dbReference type="PROSITE" id="PS51186">
    <property type="entry name" value="GNAT"/>
    <property type="match status" value="1"/>
</dbReference>
<evidence type="ECO:0000313" key="4">
    <source>
        <dbReference type="EMBL" id="OQP65266.1"/>
    </source>
</evidence>
<keyword evidence="5" id="KW-1185">Reference proteome</keyword>
<protein>
    <submittedName>
        <fullName evidence="4">Acetyltransferase</fullName>
    </submittedName>
</protein>
<keyword evidence="1 4" id="KW-0808">Transferase</keyword>
<name>A0A1V9G484_9BACT</name>
<dbReference type="OrthoDB" id="5419426at2"/>
<dbReference type="Proteomes" id="UP000192796">
    <property type="component" value="Unassembled WGS sequence"/>
</dbReference>
<comment type="caution">
    <text evidence="4">The sequence shown here is derived from an EMBL/GenBank/DDBJ whole genome shotgun (WGS) entry which is preliminary data.</text>
</comment>
<organism evidence="4 5">
    <name type="scientific">Niastella vici</name>
    <dbReference type="NCBI Taxonomy" id="1703345"/>
    <lineage>
        <taxon>Bacteria</taxon>
        <taxon>Pseudomonadati</taxon>
        <taxon>Bacteroidota</taxon>
        <taxon>Chitinophagia</taxon>
        <taxon>Chitinophagales</taxon>
        <taxon>Chitinophagaceae</taxon>
        <taxon>Niastella</taxon>
    </lineage>
</organism>
<dbReference type="EMBL" id="LVYD01000024">
    <property type="protein sequence ID" value="OQP65266.1"/>
    <property type="molecule type" value="Genomic_DNA"/>
</dbReference>
<evidence type="ECO:0000313" key="5">
    <source>
        <dbReference type="Proteomes" id="UP000192796"/>
    </source>
</evidence>
<dbReference type="Pfam" id="PF00583">
    <property type="entry name" value="Acetyltransf_1"/>
    <property type="match status" value="1"/>
</dbReference>
<evidence type="ECO:0000256" key="2">
    <source>
        <dbReference type="ARBA" id="ARBA00023315"/>
    </source>
</evidence>
<dbReference type="CDD" id="cd04301">
    <property type="entry name" value="NAT_SF"/>
    <property type="match status" value="1"/>
</dbReference>
<dbReference type="SUPFAM" id="SSF55729">
    <property type="entry name" value="Acyl-CoA N-acyltransferases (Nat)"/>
    <property type="match status" value="1"/>
</dbReference>
<dbReference type="InterPro" id="IPR000182">
    <property type="entry name" value="GNAT_dom"/>
</dbReference>